<evidence type="ECO:0000259" key="6">
    <source>
        <dbReference type="PROSITE" id="PS50850"/>
    </source>
</evidence>
<feature type="transmembrane region" description="Helical" evidence="5">
    <location>
        <begin position="61"/>
        <end position="85"/>
    </location>
</feature>
<evidence type="ECO:0000256" key="2">
    <source>
        <dbReference type="ARBA" id="ARBA00022692"/>
    </source>
</evidence>
<dbReference type="InterPro" id="IPR050382">
    <property type="entry name" value="MFS_Na/Anion_cotransporter"/>
</dbReference>
<evidence type="ECO:0000256" key="1">
    <source>
        <dbReference type="ARBA" id="ARBA00004141"/>
    </source>
</evidence>
<dbReference type="Proteomes" id="UP000271098">
    <property type="component" value="Unassembled WGS sequence"/>
</dbReference>
<feature type="transmembrane region" description="Helical" evidence="5">
    <location>
        <begin position="131"/>
        <end position="151"/>
    </location>
</feature>
<dbReference type="OrthoDB" id="2985014at2759"/>
<feature type="transmembrane region" description="Helical" evidence="5">
    <location>
        <begin position="6"/>
        <end position="29"/>
    </location>
</feature>
<dbReference type="Pfam" id="PF07690">
    <property type="entry name" value="MFS_1"/>
    <property type="match status" value="1"/>
</dbReference>
<dbReference type="SUPFAM" id="SSF103473">
    <property type="entry name" value="MFS general substrate transporter"/>
    <property type="match status" value="1"/>
</dbReference>
<keyword evidence="2 5" id="KW-0812">Transmembrane</keyword>
<keyword evidence="3 5" id="KW-1133">Transmembrane helix</keyword>
<evidence type="ECO:0000256" key="3">
    <source>
        <dbReference type="ARBA" id="ARBA00022989"/>
    </source>
</evidence>
<evidence type="ECO:0000256" key="5">
    <source>
        <dbReference type="SAM" id="Phobius"/>
    </source>
</evidence>
<dbReference type="GO" id="GO:0006820">
    <property type="term" value="P:monoatomic anion transport"/>
    <property type="evidence" value="ECO:0007669"/>
    <property type="project" value="TreeGrafter"/>
</dbReference>
<dbReference type="GO" id="GO:0016020">
    <property type="term" value="C:membrane"/>
    <property type="evidence" value="ECO:0007669"/>
    <property type="project" value="UniProtKB-SubCell"/>
</dbReference>
<evidence type="ECO:0000313" key="8">
    <source>
        <dbReference type="Proteomes" id="UP000271098"/>
    </source>
</evidence>
<dbReference type="PANTHER" id="PTHR11662:SF399">
    <property type="entry name" value="FI19708P1-RELATED"/>
    <property type="match status" value="1"/>
</dbReference>
<comment type="subcellular location">
    <subcellularLocation>
        <location evidence="1">Membrane</location>
        <topology evidence="1">Multi-pass membrane protein</topology>
    </subcellularLocation>
</comment>
<proteinExistence type="predicted"/>
<dbReference type="InterPro" id="IPR036259">
    <property type="entry name" value="MFS_trans_sf"/>
</dbReference>
<organism evidence="7 8">
    <name type="scientific">Gongylonema pulchrum</name>
    <dbReference type="NCBI Taxonomy" id="637853"/>
    <lineage>
        <taxon>Eukaryota</taxon>
        <taxon>Metazoa</taxon>
        <taxon>Ecdysozoa</taxon>
        <taxon>Nematoda</taxon>
        <taxon>Chromadorea</taxon>
        <taxon>Rhabditida</taxon>
        <taxon>Spirurina</taxon>
        <taxon>Spiruromorpha</taxon>
        <taxon>Spiruroidea</taxon>
        <taxon>Gongylonematidae</taxon>
        <taxon>Gongylonema</taxon>
    </lineage>
</organism>
<dbReference type="EMBL" id="UYRT01100451">
    <property type="protein sequence ID" value="VDN42555.1"/>
    <property type="molecule type" value="Genomic_DNA"/>
</dbReference>
<keyword evidence="4 5" id="KW-0472">Membrane</keyword>
<dbReference type="GO" id="GO:0022857">
    <property type="term" value="F:transmembrane transporter activity"/>
    <property type="evidence" value="ECO:0007669"/>
    <property type="project" value="InterPro"/>
</dbReference>
<dbReference type="PROSITE" id="PS50850">
    <property type="entry name" value="MFS"/>
    <property type="match status" value="1"/>
</dbReference>
<dbReference type="InterPro" id="IPR011701">
    <property type="entry name" value="MFS"/>
</dbReference>
<feature type="transmembrane region" description="Helical" evidence="5">
    <location>
        <begin position="36"/>
        <end position="55"/>
    </location>
</feature>
<gene>
    <name evidence="7" type="ORF">GPUH_LOCUS24219</name>
</gene>
<name>A0A3P7NIK6_9BILA</name>
<reference evidence="7 8" key="1">
    <citation type="submission" date="2018-11" db="EMBL/GenBank/DDBJ databases">
        <authorList>
            <consortium name="Pathogen Informatics"/>
        </authorList>
    </citation>
    <scope>NUCLEOTIDE SEQUENCE [LARGE SCALE GENOMIC DNA]</scope>
</reference>
<dbReference type="PANTHER" id="PTHR11662">
    <property type="entry name" value="SOLUTE CARRIER FAMILY 17"/>
    <property type="match status" value="1"/>
</dbReference>
<evidence type="ECO:0000256" key="4">
    <source>
        <dbReference type="ARBA" id="ARBA00023136"/>
    </source>
</evidence>
<keyword evidence="8" id="KW-1185">Reference proteome</keyword>
<sequence length="196" mass="21720">MWSKALQGLVLSAFYWGYFCTQILGGYLAFRYGAKIVIGISGVASTLLTFISPVAADASVYFFIVIRIVMGLFQGVIYPSLHTLLGRWTPPNESSLLCGLAYSGNQIGNVIIMPLSAVLCKYGFAGGWPSLFYVVGIVAVLWCALWFWYAADSPVKSRWISASERKYIIDSLKRSTIDETKQVSFLPFHLCETRAV</sequence>
<dbReference type="InterPro" id="IPR020846">
    <property type="entry name" value="MFS_dom"/>
</dbReference>
<dbReference type="AlphaFoldDB" id="A0A3P7NIK6"/>
<feature type="domain" description="Major facilitator superfamily (MFS) profile" evidence="6">
    <location>
        <begin position="1"/>
        <end position="196"/>
    </location>
</feature>
<dbReference type="FunFam" id="1.20.1250.20:FF:000423">
    <property type="entry name" value="Putative inorganic phosphate cotransporter-like Protein"/>
    <property type="match status" value="1"/>
</dbReference>
<accession>A0A3P7NIK6</accession>
<protein>
    <recommendedName>
        <fullName evidence="6">Major facilitator superfamily (MFS) profile domain-containing protein</fullName>
    </recommendedName>
</protein>
<dbReference type="Gene3D" id="1.20.1250.20">
    <property type="entry name" value="MFS general substrate transporter like domains"/>
    <property type="match status" value="1"/>
</dbReference>
<evidence type="ECO:0000313" key="7">
    <source>
        <dbReference type="EMBL" id="VDN42555.1"/>
    </source>
</evidence>
<feature type="transmembrane region" description="Helical" evidence="5">
    <location>
        <begin position="106"/>
        <end position="125"/>
    </location>
</feature>